<dbReference type="AlphaFoldDB" id="A0AAV4UGB6"/>
<evidence type="ECO:0000313" key="2">
    <source>
        <dbReference type="EMBL" id="GIY56876.1"/>
    </source>
</evidence>
<evidence type="ECO:0000313" key="3">
    <source>
        <dbReference type="Proteomes" id="UP001054837"/>
    </source>
</evidence>
<protein>
    <submittedName>
        <fullName evidence="2">Uncharacterized protein</fullName>
    </submittedName>
</protein>
<keyword evidence="3" id="KW-1185">Reference proteome</keyword>
<comment type="caution">
    <text evidence="2">The sequence shown here is derived from an EMBL/GenBank/DDBJ whole genome shotgun (WGS) entry which is preliminary data.</text>
</comment>
<name>A0AAV4UGB6_9ARAC</name>
<evidence type="ECO:0000256" key="1">
    <source>
        <dbReference type="SAM" id="MobiDB-lite"/>
    </source>
</evidence>
<dbReference type="EMBL" id="BPLQ01011235">
    <property type="protein sequence ID" value="GIY56876.1"/>
    <property type="molecule type" value="Genomic_DNA"/>
</dbReference>
<sequence>RPSHITQPEVRAPTRVTKKAVDEDKCRPSNSISPSMPHQLGLPGV</sequence>
<dbReference type="Proteomes" id="UP001054837">
    <property type="component" value="Unassembled WGS sequence"/>
</dbReference>
<accession>A0AAV4UGB6</accession>
<feature type="non-terminal residue" evidence="2">
    <location>
        <position position="1"/>
    </location>
</feature>
<proteinExistence type="predicted"/>
<organism evidence="2 3">
    <name type="scientific">Caerostris darwini</name>
    <dbReference type="NCBI Taxonomy" id="1538125"/>
    <lineage>
        <taxon>Eukaryota</taxon>
        <taxon>Metazoa</taxon>
        <taxon>Ecdysozoa</taxon>
        <taxon>Arthropoda</taxon>
        <taxon>Chelicerata</taxon>
        <taxon>Arachnida</taxon>
        <taxon>Araneae</taxon>
        <taxon>Araneomorphae</taxon>
        <taxon>Entelegynae</taxon>
        <taxon>Araneoidea</taxon>
        <taxon>Araneidae</taxon>
        <taxon>Caerostris</taxon>
    </lineage>
</organism>
<gene>
    <name evidence="2" type="ORF">CDAR_487431</name>
</gene>
<reference evidence="2 3" key="1">
    <citation type="submission" date="2021-06" db="EMBL/GenBank/DDBJ databases">
        <title>Caerostris darwini draft genome.</title>
        <authorList>
            <person name="Kono N."/>
            <person name="Arakawa K."/>
        </authorList>
    </citation>
    <scope>NUCLEOTIDE SEQUENCE [LARGE SCALE GENOMIC DNA]</scope>
</reference>
<feature type="region of interest" description="Disordered" evidence="1">
    <location>
        <begin position="1"/>
        <end position="45"/>
    </location>
</feature>